<keyword evidence="3" id="KW-1185">Reference proteome</keyword>
<comment type="caution">
    <text evidence="2">The sequence shown here is derived from an EMBL/GenBank/DDBJ whole genome shotgun (WGS) entry which is preliminary data.</text>
</comment>
<proteinExistence type="predicted"/>
<reference evidence="2" key="1">
    <citation type="submission" date="2020-01" db="EMBL/GenBank/DDBJ databases">
        <authorList>
            <person name="Mishra B."/>
        </authorList>
    </citation>
    <scope>NUCLEOTIDE SEQUENCE [LARGE SCALE GENOMIC DNA]</scope>
</reference>
<dbReference type="EMBL" id="CACVBM020000088">
    <property type="protein sequence ID" value="CAA7014080.1"/>
    <property type="molecule type" value="Genomic_DNA"/>
</dbReference>
<evidence type="ECO:0000256" key="1">
    <source>
        <dbReference type="SAM" id="Phobius"/>
    </source>
</evidence>
<sequence length="103" mass="11326">MCLALFLSTGGFSIKFQNSSTTPTFTSVLLRSLEKISYLLHCFWSLPLLKIRHVVVLVKVDGAPVTTSTFLFLLLLLLSGLVSISLLIAADSSFSLMCLNRFP</sequence>
<dbReference type="AlphaFoldDB" id="A0A6D2HKD4"/>
<keyword evidence="1" id="KW-0472">Membrane</keyword>
<evidence type="ECO:0000313" key="2">
    <source>
        <dbReference type="EMBL" id="CAA7014080.1"/>
    </source>
</evidence>
<keyword evidence="1" id="KW-0812">Transmembrane</keyword>
<evidence type="ECO:0000313" key="3">
    <source>
        <dbReference type="Proteomes" id="UP000467841"/>
    </source>
</evidence>
<keyword evidence="1" id="KW-1133">Transmembrane helix</keyword>
<gene>
    <name evidence="2" type="ORF">MERR_LOCUS1314</name>
</gene>
<accession>A0A6D2HKD4</accession>
<organism evidence="2 3">
    <name type="scientific">Microthlaspi erraticum</name>
    <dbReference type="NCBI Taxonomy" id="1685480"/>
    <lineage>
        <taxon>Eukaryota</taxon>
        <taxon>Viridiplantae</taxon>
        <taxon>Streptophyta</taxon>
        <taxon>Embryophyta</taxon>
        <taxon>Tracheophyta</taxon>
        <taxon>Spermatophyta</taxon>
        <taxon>Magnoliopsida</taxon>
        <taxon>eudicotyledons</taxon>
        <taxon>Gunneridae</taxon>
        <taxon>Pentapetalae</taxon>
        <taxon>rosids</taxon>
        <taxon>malvids</taxon>
        <taxon>Brassicales</taxon>
        <taxon>Brassicaceae</taxon>
        <taxon>Coluteocarpeae</taxon>
        <taxon>Microthlaspi</taxon>
    </lineage>
</organism>
<dbReference type="Proteomes" id="UP000467841">
    <property type="component" value="Unassembled WGS sequence"/>
</dbReference>
<protein>
    <submittedName>
        <fullName evidence="2">Uncharacterized protein</fullName>
    </submittedName>
</protein>
<name>A0A6D2HKD4_9BRAS</name>
<feature type="transmembrane region" description="Helical" evidence="1">
    <location>
        <begin position="70"/>
        <end position="90"/>
    </location>
</feature>